<reference evidence="1 2" key="1">
    <citation type="journal article" date="2019" name="Int. J. Syst. Evol. Microbiol.">
        <title>The Global Catalogue of Microorganisms (GCM) 10K type strain sequencing project: providing services to taxonomists for standard genome sequencing and annotation.</title>
        <authorList>
            <consortium name="The Broad Institute Genomics Platform"/>
            <consortium name="The Broad Institute Genome Sequencing Center for Infectious Disease"/>
            <person name="Wu L."/>
            <person name="Ma J."/>
        </authorList>
    </citation>
    <scope>NUCLEOTIDE SEQUENCE [LARGE SCALE GENOMIC DNA]</scope>
    <source>
        <strain evidence="1 2">JCM 15134</strain>
    </source>
</reference>
<organism evidence="1 2">
    <name type="scientific">Marinobacterium maritimum</name>
    <dbReference type="NCBI Taxonomy" id="500162"/>
    <lineage>
        <taxon>Bacteria</taxon>
        <taxon>Pseudomonadati</taxon>
        <taxon>Pseudomonadota</taxon>
        <taxon>Gammaproteobacteria</taxon>
        <taxon>Oceanospirillales</taxon>
        <taxon>Oceanospirillaceae</taxon>
        <taxon>Marinobacterium</taxon>
    </lineage>
</organism>
<evidence type="ECO:0000313" key="1">
    <source>
        <dbReference type="EMBL" id="GAA0687125.1"/>
    </source>
</evidence>
<dbReference type="InterPro" id="IPR036188">
    <property type="entry name" value="FAD/NAD-bd_sf"/>
</dbReference>
<proteinExistence type="predicted"/>
<evidence type="ECO:0000313" key="2">
    <source>
        <dbReference type="Proteomes" id="UP001499915"/>
    </source>
</evidence>
<protein>
    <submittedName>
        <fullName evidence="1">FAD-dependent oxidoreductase</fullName>
    </submittedName>
</protein>
<dbReference type="Gene3D" id="3.50.50.60">
    <property type="entry name" value="FAD/NAD(P)-binding domain"/>
    <property type="match status" value="1"/>
</dbReference>
<comment type="caution">
    <text evidence="1">The sequence shown here is derived from an EMBL/GenBank/DDBJ whole genome shotgun (WGS) entry which is preliminary data.</text>
</comment>
<dbReference type="PROSITE" id="PS51257">
    <property type="entry name" value="PROKAR_LIPOPROTEIN"/>
    <property type="match status" value="1"/>
</dbReference>
<dbReference type="PANTHER" id="PTHR16128">
    <property type="entry name" value="FAD/NAD(P)-BINDING OXIDOREDUCTASE FAMILY PROTEIN"/>
    <property type="match status" value="1"/>
</dbReference>
<dbReference type="Gene3D" id="3.90.660.10">
    <property type="match status" value="1"/>
</dbReference>
<keyword evidence="2" id="KW-1185">Reference proteome</keyword>
<name>A0ABN1I4Q9_9GAMM</name>
<dbReference type="Proteomes" id="UP001499915">
    <property type="component" value="Unassembled WGS sequence"/>
</dbReference>
<dbReference type="EMBL" id="BAAAET010000001">
    <property type="protein sequence ID" value="GAA0687125.1"/>
    <property type="molecule type" value="Genomic_DNA"/>
</dbReference>
<accession>A0ABN1I4Q9</accession>
<dbReference type="Pfam" id="PF13450">
    <property type="entry name" value="NAD_binding_8"/>
    <property type="match status" value="1"/>
</dbReference>
<dbReference type="PANTHER" id="PTHR16128:SF5">
    <property type="entry name" value="FAD_NAD(P)-BINDING OXIDOREDUCTASE FAMILY PROTEIN"/>
    <property type="match status" value="1"/>
</dbReference>
<gene>
    <name evidence="1" type="ORF">GCM10009104_11450</name>
</gene>
<sequence>MLSGERIAVIGAGVAGCMVARNLADKGARLEVFDKSRGTGGRLAASRLGDVSADLGADVFDESTAMRLMRVESLPLQLWSHTRADLQLQSRTRADAWVSAPRASALTRQLLDGIPLHGQTRITELKPAEQDCWWLQDESGRYWGPYNRVIIAVPAPQAVPLLAGAPDLQSAAAAVRMSSAWVLLLALSQRPRVLQAVDLLEGEHSVLSRVCRDSGKPGRSGEVWQLRARADWSDRHVDANPEYVAQQLLDAFVDLVEEPVQVARHRIHRWLYADVATSSGSPPLCGTGRLGVCGDWVCGQGLSAAMQSADLLTRALEADQ</sequence>
<dbReference type="SUPFAM" id="SSF51905">
    <property type="entry name" value="FAD/NAD(P)-binding domain"/>
    <property type="match status" value="1"/>
</dbReference>